<name>A0A023FBK4_TRIIF</name>
<evidence type="ECO:0000256" key="8">
    <source>
        <dbReference type="SAM" id="MobiDB-lite"/>
    </source>
</evidence>
<dbReference type="AlphaFoldDB" id="A0A023FBK4"/>
<dbReference type="InterPro" id="IPR000751">
    <property type="entry name" value="MPI_Phosphatase"/>
</dbReference>
<keyword evidence="5" id="KW-0904">Protein phosphatase</keyword>
<dbReference type="PROSITE" id="PS50206">
    <property type="entry name" value="RHODANESE_3"/>
    <property type="match status" value="1"/>
</dbReference>
<dbReference type="GO" id="GO:0009794">
    <property type="term" value="P:regulation of mitotic cell cycle, embryonic"/>
    <property type="evidence" value="ECO:0007669"/>
    <property type="project" value="UniProtKB-ARBA"/>
</dbReference>
<dbReference type="GO" id="GO:0005737">
    <property type="term" value="C:cytoplasm"/>
    <property type="evidence" value="ECO:0007669"/>
    <property type="project" value="TreeGrafter"/>
</dbReference>
<dbReference type="CDD" id="cd01530">
    <property type="entry name" value="Cdc25"/>
    <property type="match status" value="1"/>
</dbReference>
<feature type="region of interest" description="Disordered" evidence="8">
    <location>
        <begin position="199"/>
        <end position="227"/>
    </location>
</feature>
<feature type="non-terminal residue" evidence="10">
    <location>
        <position position="1"/>
    </location>
</feature>
<evidence type="ECO:0000259" key="9">
    <source>
        <dbReference type="PROSITE" id="PS50206"/>
    </source>
</evidence>
<comment type="catalytic activity">
    <reaction evidence="7">
        <text>O-phospho-L-tyrosyl-[protein] + H2O = L-tyrosyl-[protein] + phosphate</text>
        <dbReference type="Rhea" id="RHEA:10684"/>
        <dbReference type="Rhea" id="RHEA-COMP:10136"/>
        <dbReference type="Rhea" id="RHEA-COMP:20101"/>
        <dbReference type="ChEBI" id="CHEBI:15377"/>
        <dbReference type="ChEBI" id="CHEBI:43474"/>
        <dbReference type="ChEBI" id="CHEBI:46858"/>
        <dbReference type="ChEBI" id="CHEBI:61978"/>
        <dbReference type="EC" id="3.1.3.48"/>
    </reaction>
</comment>
<dbReference type="GO" id="GO:0010256">
    <property type="term" value="P:endomembrane system organization"/>
    <property type="evidence" value="ECO:0007669"/>
    <property type="project" value="UniProtKB-ARBA"/>
</dbReference>
<dbReference type="InterPro" id="IPR001763">
    <property type="entry name" value="Rhodanese-like_dom"/>
</dbReference>
<proteinExistence type="evidence at transcript level"/>
<dbReference type="PRINTS" id="PR00716">
    <property type="entry name" value="MPIPHPHTASE"/>
</dbReference>
<dbReference type="Gene3D" id="3.40.250.10">
    <property type="entry name" value="Rhodanese-like domain"/>
    <property type="match status" value="1"/>
</dbReference>
<dbReference type="GO" id="GO:0032502">
    <property type="term" value="P:developmental process"/>
    <property type="evidence" value="ECO:0007669"/>
    <property type="project" value="UniProtKB-ARBA"/>
</dbReference>
<dbReference type="GO" id="GO:0005634">
    <property type="term" value="C:nucleus"/>
    <property type="evidence" value="ECO:0007669"/>
    <property type="project" value="TreeGrafter"/>
</dbReference>
<dbReference type="EC" id="3.1.3.48" evidence="2"/>
<dbReference type="GO" id="GO:0051301">
    <property type="term" value="P:cell division"/>
    <property type="evidence" value="ECO:0007669"/>
    <property type="project" value="UniProtKB-KW"/>
</dbReference>
<evidence type="ECO:0000256" key="6">
    <source>
        <dbReference type="ARBA" id="ARBA00023306"/>
    </source>
</evidence>
<organism evidence="10">
    <name type="scientific">Triatoma infestans</name>
    <name type="common">Assassin bug</name>
    <dbReference type="NCBI Taxonomy" id="30076"/>
    <lineage>
        <taxon>Eukaryota</taxon>
        <taxon>Metazoa</taxon>
        <taxon>Ecdysozoa</taxon>
        <taxon>Arthropoda</taxon>
        <taxon>Hexapoda</taxon>
        <taxon>Insecta</taxon>
        <taxon>Pterygota</taxon>
        <taxon>Neoptera</taxon>
        <taxon>Paraneoptera</taxon>
        <taxon>Hemiptera</taxon>
        <taxon>Heteroptera</taxon>
        <taxon>Panheteroptera</taxon>
        <taxon>Cimicomorpha</taxon>
        <taxon>Reduviidae</taxon>
        <taxon>Triatominae</taxon>
        <taxon>Triatoma</taxon>
    </lineage>
</organism>
<keyword evidence="6" id="KW-0131">Cell cycle</keyword>
<evidence type="ECO:0000256" key="1">
    <source>
        <dbReference type="ARBA" id="ARBA00011065"/>
    </source>
</evidence>
<dbReference type="GO" id="GO:0110032">
    <property type="term" value="P:positive regulation of G2/MI transition of meiotic cell cycle"/>
    <property type="evidence" value="ECO:0007669"/>
    <property type="project" value="TreeGrafter"/>
</dbReference>
<evidence type="ECO:0000256" key="2">
    <source>
        <dbReference type="ARBA" id="ARBA00013064"/>
    </source>
</evidence>
<evidence type="ECO:0000256" key="4">
    <source>
        <dbReference type="ARBA" id="ARBA00022801"/>
    </source>
</evidence>
<dbReference type="PANTHER" id="PTHR10828">
    <property type="entry name" value="M-PHASE INDUCER PHOSPHATASE DUAL SPECIFICITY PHOSPHATASE CDC25"/>
    <property type="match status" value="1"/>
</dbReference>
<comment type="similarity">
    <text evidence="1">Belongs to the MPI phosphatase family.</text>
</comment>
<dbReference type="Pfam" id="PF00581">
    <property type="entry name" value="Rhodanese"/>
    <property type="match status" value="1"/>
</dbReference>
<dbReference type="FunFam" id="3.40.250.10:FF:000036">
    <property type="entry name" value="M-phase inducer phosphatase"/>
    <property type="match status" value="1"/>
</dbReference>
<evidence type="ECO:0000256" key="5">
    <source>
        <dbReference type="ARBA" id="ARBA00022912"/>
    </source>
</evidence>
<evidence type="ECO:0000313" key="10">
    <source>
        <dbReference type="EMBL" id="JAC18303.1"/>
    </source>
</evidence>
<feature type="compositionally biased region" description="Polar residues" evidence="8">
    <location>
        <begin position="218"/>
        <end position="227"/>
    </location>
</feature>
<evidence type="ECO:0000256" key="7">
    <source>
        <dbReference type="ARBA" id="ARBA00051722"/>
    </source>
</evidence>
<keyword evidence="3" id="KW-0132">Cell division</keyword>
<dbReference type="SUPFAM" id="SSF52821">
    <property type="entry name" value="Rhodanese/Cell cycle control phosphatase"/>
    <property type="match status" value="1"/>
</dbReference>
<dbReference type="GO" id="GO:0000086">
    <property type="term" value="P:G2/M transition of mitotic cell cycle"/>
    <property type="evidence" value="ECO:0007669"/>
    <property type="project" value="TreeGrafter"/>
</dbReference>
<protein>
    <recommendedName>
        <fullName evidence="2">protein-tyrosine-phosphatase</fullName>
        <ecNumber evidence="2">3.1.3.48</ecNumber>
    </recommendedName>
</protein>
<dbReference type="GO" id="GO:0004725">
    <property type="term" value="F:protein tyrosine phosphatase activity"/>
    <property type="evidence" value="ECO:0007669"/>
    <property type="project" value="UniProtKB-EC"/>
</dbReference>
<keyword evidence="4" id="KW-0378">Hydrolase</keyword>
<dbReference type="PANTHER" id="PTHR10828:SF76">
    <property type="entry name" value="M-PHASE INDUCER PHOSPHATASE"/>
    <property type="match status" value="1"/>
</dbReference>
<dbReference type="SMART" id="SM00450">
    <property type="entry name" value="RHOD"/>
    <property type="match status" value="1"/>
</dbReference>
<reference evidence="10" key="1">
    <citation type="journal article" date="2014" name="PLoS Negl. Trop. Dis.">
        <title>An updated insight into the Sialotranscriptome of Triatoma infestans: developmental stage and geographic variations.</title>
        <authorList>
            <person name="Schwarz A."/>
            <person name="Medrano-Mercado N."/>
            <person name="Schaub G.A."/>
            <person name="Struchiner C.J."/>
            <person name="Bargues M.D."/>
            <person name="Levy M.Z."/>
            <person name="Ribeiro J.M."/>
        </authorList>
    </citation>
    <scope>NUCLEOTIDE SEQUENCE</scope>
    <source>
        <strain evidence="10">Chile</strain>
        <tissue evidence="10">Salivary glands</tissue>
    </source>
</reference>
<evidence type="ECO:0000256" key="3">
    <source>
        <dbReference type="ARBA" id="ARBA00022618"/>
    </source>
</evidence>
<dbReference type="InterPro" id="IPR036873">
    <property type="entry name" value="Rhodanese-like_dom_sf"/>
</dbReference>
<sequence>IMESPIDIFSCTRLLSAGLRVSTPPGRLVPRRLHLVPDENNPLSSPPPLFTRMSRARTPLEDHDPNSQDSGCALSDADSVSSFRFAEPCGFPPKRLNSMESPRRNLQFSSFSSDNSCSSTDDGFLDMLSSSPLKTEEENARLPSGLGSLISGQILSENRNSAVSPKRPANFTRRSISENSTPLRRRGLTSLRQEFPLKRPLGDLLQNDNKSPGKENNSKTSVCSNNNLERIKRVKSMKVDTRERKSAKGTLFHYGFWKESCTESDEEVLVQPVSDKEINIKLALQRSTQEDLIGDFSRPFALPLMTGVHQDLKTISSETLAKLIHGDFKETIESYKIIDCRYPYEYEGGHIKGAINIYTCDDIIRELLETRSANQPEDKKVIKRENVLIFHCEFSSERGPFLSRFLRREDRAGNEYPYLHYPEVYLLHGGYSEFFKTYEALCEPRSYRAMQDPAHSTELKHFRAKSKSWAPGYHKKQTIRSLTRLQY</sequence>
<accession>A0A023FBK4</accession>
<dbReference type="GO" id="GO:0010971">
    <property type="term" value="P:positive regulation of G2/M transition of mitotic cell cycle"/>
    <property type="evidence" value="ECO:0007669"/>
    <property type="project" value="TreeGrafter"/>
</dbReference>
<dbReference type="EMBL" id="GBBI01000409">
    <property type="protein sequence ID" value="JAC18303.1"/>
    <property type="molecule type" value="mRNA"/>
</dbReference>
<feature type="domain" description="Rhodanese" evidence="9">
    <location>
        <begin position="331"/>
        <end position="443"/>
    </location>
</feature>